<reference evidence="1 2" key="2">
    <citation type="journal article" date="2022" name="Mol. Ecol. Resour.">
        <title>The genomes of chicory, endive, great burdock and yacon provide insights into Asteraceae paleo-polyploidization history and plant inulin production.</title>
        <authorList>
            <person name="Fan W."/>
            <person name="Wang S."/>
            <person name="Wang H."/>
            <person name="Wang A."/>
            <person name="Jiang F."/>
            <person name="Liu H."/>
            <person name="Zhao H."/>
            <person name="Xu D."/>
            <person name="Zhang Y."/>
        </authorList>
    </citation>
    <scope>NUCLEOTIDE SEQUENCE [LARGE SCALE GENOMIC DNA]</scope>
    <source>
        <strain evidence="2">cv. Yunnan</strain>
        <tissue evidence="1">Leaves</tissue>
    </source>
</reference>
<reference evidence="2" key="1">
    <citation type="journal article" date="2022" name="Mol. Ecol. Resour.">
        <title>The genomes of chicory, endive, great burdock and yacon provide insights into Asteraceae palaeo-polyploidization history and plant inulin production.</title>
        <authorList>
            <person name="Fan W."/>
            <person name="Wang S."/>
            <person name="Wang H."/>
            <person name="Wang A."/>
            <person name="Jiang F."/>
            <person name="Liu H."/>
            <person name="Zhao H."/>
            <person name="Xu D."/>
            <person name="Zhang Y."/>
        </authorList>
    </citation>
    <scope>NUCLEOTIDE SEQUENCE [LARGE SCALE GENOMIC DNA]</scope>
    <source>
        <strain evidence="2">cv. Yunnan</strain>
    </source>
</reference>
<proteinExistence type="predicted"/>
<comment type="caution">
    <text evidence="1">The sequence shown here is derived from an EMBL/GenBank/DDBJ whole genome shotgun (WGS) entry which is preliminary data.</text>
</comment>
<evidence type="ECO:0000313" key="2">
    <source>
        <dbReference type="Proteomes" id="UP001056120"/>
    </source>
</evidence>
<name>A0ACB9JW59_9ASTR</name>
<protein>
    <submittedName>
        <fullName evidence="1">Uncharacterized protein</fullName>
    </submittedName>
</protein>
<accession>A0ACB9JW59</accession>
<gene>
    <name evidence="1" type="ORF">L1987_05628</name>
</gene>
<keyword evidence="2" id="KW-1185">Reference proteome</keyword>
<sequence>MQHPNSQQQGLLEDLFTPITHSWTTFPDEDPGFLHSFGDNTFIEEDDSYLASSSTFLQLISSSIQPTLPNLSSFTPVNLSNSSSYEPQIYEYDELKSMVSFQDGYPTMVEQEEDKIHEEHHVVVSDHQIPDDLSSGEKKSKSKKVEGQHSKNLMAERRRIKRLNDRLSMLRSIVPRITKMDRTSILGDAIDYMKELLEKISTLKEVMKSDSNSLNLMGSLKESTMNDSQTRNQPKFEVERRNTDTHVQIRCATKPGLLLSTVNAFEELGLDIQQCVISSFGDFTLQASCYEVHIESFRFRLEDDYLIT</sequence>
<organism evidence="1 2">
    <name type="scientific">Smallanthus sonchifolius</name>
    <dbReference type="NCBI Taxonomy" id="185202"/>
    <lineage>
        <taxon>Eukaryota</taxon>
        <taxon>Viridiplantae</taxon>
        <taxon>Streptophyta</taxon>
        <taxon>Embryophyta</taxon>
        <taxon>Tracheophyta</taxon>
        <taxon>Spermatophyta</taxon>
        <taxon>Magnoliopsida</taxon>
        <taxon>eudicotyledons</taxon>
        <taxon>Gunneridae</taxon>
        <taxon>Pentapetalae</taxon>
        <taxon>asterids</taxon>
        <taxon>campanulids</taxon>
        <taxon>Asterales</taxon>
        <taxon>Asteraceae</taxon>
        <taxon>Asteroideae</taxon>
        <taxon>Heliantheae alliance</taxon>
        <taxon>Millerieae</taxon>
        <taxon>Smallanthus</taxon>
    </lineage>
</organism>
<dbReference type="Proteomes" id="UP001056120">
    <property type="component" value="Linkage Group LG02"/>
</dbReference>
<dbReference type="EMBL" id="CM042019">
    <property type="protein sequence ID" value="KAI3824178.1"/>
    <property type="molecule type" value="Genomic_DNA"/>
</dbReference>
<evidence type="ECO:0000313" key="1">
    <source>
        <dbReference type="EMBL" id="KAI3824178.1"/>
    </source>
</evidence>